<dbReference type="AlphaFoldDB" id="A0A821LGT0"/>
<gene>
    <name evidence="2" type="ORF">PMACD_LOCUS669</name>
</gene>
<dbReference type="OrthoDB" id="7474798at2759"/>
<keyword evidence="3" id="KW-1185">Reference proteome</keyword>
<sequence length="355" mass="41144">MMTRRGLALQEESKLKLALTELQSCRDLCTQLTSEREENEKELLSVLEGNRKLKNEMSLLFQENNSLKDQCVMLQQELNKLDSYGNEYEVALLRIRSLEKQLLEAQQYINNLEAVSQSVKDTHTNILYNTLIHDSGSTPTHNVKSLGKNKIRKYIKINKYIKKTQKLKTQYRNVNSVDLKVQNTQLQNELDLHLIETENAKLKYESDTLDLKTEILKLQELTNSLTSKFEESQCMVEKYSSAMEDLLQISNYTAECYEQLQNKTYGCNYKSLQLPQTSQHTHSLTYTTTNTQLKEKIKAKERNLMYSDEMGVFRPGYTPLMKECSRTNFLGVGQGRNDTRERGKIGTFSKLDRAL</sequence>
<proteinExistence type="predicted"/>
<protein>
    <submittedName>
        <fullName evidence="2">Uncharacterized protein</fullName>
    </submittedName>
</protein>
<organism evidence="2 3">
    <name type="scientific">Pieris macdunnoughi</name>
    <dbReference type="NCBI Taxonomy" id="345717"/>
    <lineage>
        <taxon>Eukaryota</taxon>
        <taxon>Metazoa</taxon>
        <taxon>Ecdysozoa</taxon>
        <taxon>Arthropoda</taxon>
        <taxon>Hexapoda</taxon>
        <taxon>Insecta</taxon>
        <taxon>Pterygota</taxon>
        <taxon>Neoptera</taxon>
        <taxon>Endopterygota</taxon>
        <taxon>Lepidoptera</taxon>
        <taxon>Glossata</taxon>
        <taxon>Ditrysia</taxon>
        <taxon>Papilionoidea</taxon>
        <taxon>Pieridae</taxon>
        <taxon>Pierinae</taxon>
        <taxon>Pieris</taxon>
    </lineage>
</organism>
<comment type="caution">
    <text evidence="2">The sequence shown here is derived from an EMBL/GenBank/DDBJ whole genome shotgun (WGS) entry which is preliminary data.</text>
</comment>
<reference evidence="2" key="1">
    <citation type="submission" date="2021-02" db="EMBL/GenBank/DDBJ databases">
        <authorList>
            <person name="Steward A R."/>
        </authorList>
    </citation>
    <scope>NUCLEOTIDE SEQUENCE</scope>
</reference>
<evidence type="ECO:0000256" key="1">
    <source>
        <dbReference type="SAM" id="Coils"/>
    </source>
</evidence>
<feature type="coiled-coil region" evidence="1">
    <location>
        <begin position="22"/>
        <end position="115"/>
    </location>
</feature>
<name>A0A821LGT0_9NEOP</name>
<dbReference type="Proteomes" id="UP000663880">
    <property type="component" value="Unassembled WGS sequence"/>
</dbReference>
<evidence type="ECO:0000313" key="3">
    <source>
        <dbReference type="Proteomes" id="UP000663880"/>
    </source>
</evidence>
<dbReference type="EMBL" id="CAJOBZ010000001">
    <property type="protein sequence ID" value="CAF4750843.1"/>
    <property type="molecule type" value="Genomic_DNA"/>
</dbReference>
<evidence type="ECO:0000313" key="2">
    <source>
        <dbReference type="EMBL" id="CAF4750843.1"/>
    </source>
</evidence>
<keyword evidence="1" id="KW-0175">Coiled coil</keyword>
<accession>A0A821LGT0</accession>